<evidence type="ECO:0008006" key="3">
    <source>
        <dbReference type="Google" id="ProtNLM"/>
    </source>
</evidence>
<dbReference type="PANTHER" id="PTHR28037">
    <property type="entry name" value="ALCOHOL O-ACETYLTRANSFERASE 1-RELATED"/>
    <property type="match status" value="1"/>
</dbReference>
<keyword evidence="2" id="KW-1185">Reference proteome</keyword>
<comment type="caution">
    <text evidence="1">The sequence shown here is derived from an EMBL/GenBank/DDBJ whole genome shotgun (WGS) entry which is preliminary data.</text>
</comment>
<proteinExistence type="predicted"/>
<organism evidence="1 2">
    <name type="scientific">Circinella minor</name>
    <dbReference type="NCBI Taxonomy" id="1195481"/>
    <lineage>
        <taxon>Eukaryota</taxon>
        <taxon>Fungi</taxon>
        <taxon>Fungi incertae sedis</taxon>
        <taxon>Mucoromycota</taxon>
        <taxon>Mucoromycotina</taxon>
        <taxon>Mucoromycetes</taxon>
        <taxon>Mucorales</taxon>
        <taxon>Lichtheimiaceae</taxon>
        <taxon>Circinella</taxon>
    </lineage>
</organism>
<dbReference type="InterPro" id="IPR010828">
    <property type="entry name" value="Atf2/Sli1-like"/>
</dbReference>
<dbReference type="AlphaFoldDB" id="A0A8H7S0M9"/>
<sequence length="481" mass="54810">MQIERALGVLEKYQASKYLNNGYGSVTCTALLRHPPRQEQKDATLIQFYLDQLYVPLKRLVEKHPQLSLAIADFDKPTIHFIRLDQFDLASIVSIDIQSTFWEEGRTLSTTIGNETDREYDLDDHTVPLWHLRIGVHDDKPTECSITLAIHHSIGDGSSVAIFWRELYTELNKNTPTSATLSPSSYIIKSNPEKALLPAYEHLEPPKLTTWDKVSLSLTEKIKSYLPQPFKHYWFPVEWAGDFRAVTDKTKARHETEIRAIHVNPSIWQQVCLVSKKHGVTPHAPIMAAIVSAFWELWGTNDTAVETWTPINCRGFCNPPVANDEMGNFVGGYVHTWTSSSPSLSFWEKAKTYHGRLKETKYDGAKAVNYMAELKYPDDFQTWWYDHWNANPMARSGGIECSDLGRFLSDKQQVTNPLLWELEGLWFAQSSQMFTMALNLNCISANGQMFGTVGWQKGALNESKAEQFGPLVIDMLKKNCE</sequence>
<reference evidence="1 2" key="1">
    <citation type="submission" date="2020-12" db="EMBL/GenBank/DDBJ databases">
        <title>Metabolic potential, ecology and presence of endohyphal bacteria is reflected in genomic diversity of Mucoromycotina.</title>
        <authorList>
            <person name="Muszewska A."/>
            <person name="Okrasinska A."/>
            <person name="Steczkiewicz K."/>
            <person name="Drgas O."/>
            <person name="Orlowska M."/>
            <person name="Perlinska-Lenart U."/>
            <person name="Aleksandrzak-Piekarczyk T."/>
            <person name="Szatraj K."/>
            <person name="Zielenkiewicz U."/>
            <person name="Pilsyk S."/>
            <person name="Malc E."/>
            <person name="Mieczkowski P."/>
            <person name="Kruszewska J.S."/>
            <person name="Biernat P."/>
            <person name="Pawlowska J."/>
        </authorList>
    </citation>
    <scope>NUCLEOTIDE SEQUENCE [LARGE SCALE GENOMIC DNA]</scope>
    <source>
        <strain evidence="1 2">CBS 142.35</strain>
    </source>
</reference>
<accession>A0A8H7S0M9</accession>
<dbReference type="Proteomes" id="UP000646827">
    <property type="component" value="Unassembled WGS sequence"/>
</dbReference>
<dbReference type="Pfam" id="PF07247">
    <property type="entry name" value="AATase"/>
    <property type="match status" value="1"/>
</dbReference>
<evidence type="ECO:0000313" key="1">
    <source>
        <dbReference type="EMBL" id="KAG2219268.1"/>
    </source>
</evidence>
<evidence type="ECO:0000313" key="2">
    <source>
        <dbReference type="Proteomes" id="UP000646827"/>
    </source>
</evidence>
<dbReference type="SUPFAM" id="SSF52777">
    <property type="entry name" value="CoA-dependent acyltransferases"/>
    <property type="match status" value="2"/>
</dbReference>
<dbReference type="OrthoDB" id="2150604at2759"/>
<dbReference type="PANTHER" id="PTHR28037:SF1">
    <property type="entry name" value="ALCOHOL O-ACETYLTRANSFERASE 1-RELATED"/>
    <property type="match status" value="1"/>
</dbReference>
<gene>
    <name evidence="1" type="ORF">INT45_000044</name>
</gene>
<dbReference type="Gene3D" id="3.30.559.10">
    <property type="entry name" value="Chloramphenicol acetyltransferase-like domain"/>
    <property type="match status" value="1"/>
</dbReference>
<dbReference type="EMBL" id="JAEPRB010000187">
    <property type="protein sequence ID" value="KAG2219268.1"/>
    <property type="molecule type" value="Genomic_DNA"/>
</dbReference>
<dbReference type="Gene3D" id="3.30.559.30">
    <property type="entry name" value="Nonribosomal peptide synthetase, condensation domain"/>
    <property type="match status" value="1"/>
</dbReference>
<name>A0A8H7S0M9_9FUNG</name>
<dbReference type="InterPro" id="IPR023213">
    <property type="entry name" value="CAT-like_dom_sf"/>
</dbReference>
<dbReference type="InterPro" id="IPR052058">
    <property type="entry name" value="Alcohol_O-acetyltransferase"/>
</dbReference>
<protein>
    <recommendedName>
        <fullName evidence="3">Condensation domain-containing protein</fullName>
    </recommendedName>
</protein>